<dbReference type="EMBL" id="BMGC01000005">
    <property type="protein sequence ID" value="GGB24506.1"/>
    <property type="molecule type" value="Genomic_DNA"/>
</dbReference>
<organism evidence="2 3">
    <name type="scientific">Gordonia jinhuaensis</name>
    <dbReference type="NCBI Taxonomy" id="1517702"/>
    <lineage>
        <taxon>Bacteria</taxon>
        <taxon>Bacillati</taxon>
        <taxon>Actinomycetota</taxon>
        <taxon>Actinomycetes</taxon>
        <taxon>Mycobacteriales</taxon>
        <taxon>Gordoniaceae</taxon>
        <taxon>Gordonia</taxon>
    </lineage>
</organism>
<dbReference type="Proteomes" id="UP000621454">
    <property type="component" value="Unassembled WGS sequence"/>
</dbReference>
<keyword evidence="3" id="KW-1185">Reference proteome</keyword>
<evidence type="ECO:0000313" key="2">
    <source>
        <dbReference type="EMBL" id="GGB24506.1"/>
    </source>
</evidence>
<evidence type="ECO:0000256" key="1">
    <source>
        <dbReference type="SAM" id="SignalP"/>
    </source>
</evidence>
<feature type="signal peptide" evidence="1">
    <location>
        <begin position="1"/>
        <end position="27"/>
    </location>
</feature>
<sequence length="468" mass="49307">MVESVRVRGLVAAVAASLCVMSVGVAAGEAQARPVSPPKALCANSDQATLGSVFDAVLDAATPILPVAYRKVLPQLRAEGHDRLSKTGISMLMVSSPASELTSDADAPLRTLKDPVTNYIVTQLMNVRDGRIAQSIPAEKLTLNQAIETSYFLIYTTTLVPMKIISGMIPSIMSVGPVSLGTLITLPMTLGSYGFTAIYTATQRSLESRCVVKADPATLEGAGTPVAGTDTGVRVSPLVTELAETLAVNDGTCKPVSDMTLGRVIARTVSYLRTHAPDAATRAAIVDQGARLEWIAKNVMVADNLIPENPDDFTTIETLLSTALGFIPKVGGAATDTLIGLGANASKGKRFDHTVPLASLPVDKSLTAARFAYSLTTQVMEIGFSVFTGKLGDLFSADYPTAALNPFDLIPSPFPLINVPNAYGLATYQHVLRSVCLVEDRLAPVKVTAKAPATPKKANRTLTRVKAI</sequence>
<evidence type="ECO:0000313" key="3">
    <source>
        <dbReference type="Proteomes" id="UP000621454"/>
    </source>
</evidence>
<reference evidence="2" key="1">
    <citation type="journal article" date="2014" name="Int. J. Syst. Evol. Microbiol.">
        <title>Complete genome sequence of Corynebacterium casei LMG S-19264T (=DSM 44701T), isolated from a smear-ripened cheese.</title>
        <authorList>
            <consortium name="US DOE Joint Genome Institute (JGI-PGF)"/>
            <person name="Walter F."/>
            <person name="Albersmeier A."/>
            <person name="Kalinowski J."/>
            <person name="Ruckert C."/>
        </authorList>
    </citation>
    <scope>NUCLEOTIDE SEQUENCE</scope>
    <source>
        <strain evidence="2">CGMCC 1.12827</strain>
    </source>
</reference>
<protein>
    <submittedName>
        <fullName evidence="2">Uncharacterized protein</fullName>
    </submittedName>
</protein>
<comment type="caution">
    <text evidence="2">The sequence shown here is derived from an EMBL/GenBank/DDBJ whole genome shotgun (WGS) entry which is preliminary data.</text>
</comment>
<keyword evidence="1" id="KW-0732">Signal</keyword>
<reference evidence="2" key="2">
    <citation type="submission" date="2020-09" db="EMBL/GenBank/DDBJ databases">
        <authorList>
            <person name="Sun Q."/>
            <person name="Zhou Y."/>
        </authorList>
    </citation>
    <scope>NUCLEOTIDE SEQUENCE</scope>
    <source>
        <strain evidence="2">CGMCC 1.12827</strain>
    </source>
</reference>
<dbReference type="AlphaFoldDB" id="A0A916SZ08"/>
<accession>A0A916SZ08</accession>
<gene>
    <name evidence="2" type="ORF">GCM10011489_10920</name>
</gene>
<name>A0A916SZ08_9ACTN</name>
<proteinExistence type="predicted"/>
<feature type="chain" id="PRO_5038546915" evidence="1">
    <location>
        <begin position="28"/>
        <end position="468"/>
    </location>
</feature>